<dbReference type="PROSITE" id="PS51084">
    <property type="entry name" value="HIT_2"/>
    <property type="match status" value="1"/>
</dbReference>
<dbReference type="SUPFAM" id="SSF54197">
    <property type="entry name" value="HIT-like"/>
    <property type="match status" value="1"/>
</dbReference>
<organism evidence="6">
    <name type="scientific">Caldithrix abyssi</name>
    <dbReference type="NCBI Taxonomy" id="187145"/>
    <lineage>
        <taxon>Bacteria</taxon>
        <taxon>Pseudomonadati</taxon>
        <taxon>Calditrichota</taxon>
        <taxon>Calditrichia</taxon>
        <taxon>Calditrichales</taxon>
        <taxon>Calditrichaceae</taxon>
        <taxon>Caldithrix</taxon>
    </lineage>
</organism>
<dbReference type="InterPro" id="IPR039383">
    <property type="entry name" value="FHIT"/>
</dbReference>
<sequence length="163" mass="18913">MNHMWAPWRMEYIAGDEEKTDGCIFCVFPEQKDDERYLIVHRSQHCYVILNKYPYNNGHVMVVPFHHTHDLLELSSAEQLDCQQTINIVIRALRKVYNPDAINLGMNMGRAAGAGIDEHIHYHIVPRWNGDTNFMPVITGTKVISESLERSWKMLSEAIKETD</sequence>
<feature type="binding site" evidence="3">
    <location>
        <position position="51"/>
    </location>
    <ligand>
        <name>substrate</name>
    </ligand>
</feature>
<dbReference type="InterPro" id="IPR011146">
    <property type="entry name" value="HIT-like"/>
</dbReference>
<dbReference type="CDD" id="cd01275">
    <property type="entry name" value="FHIT"/>
    <property type="match status" value="1"/>
</dbReference>
<evidence type="ECO:0000256" key="4">
    <source>
        <dbReference type="PROSITE-ProRule" id="PRU00464"/>
    </source>
</evidence>
<dbReference type="Gene3D" id="3.30.428.10">
    <property type="entry name" value="HIT-like"/>
    <property type="match status" value="1"/>
</dbReference>
<dbReference type="PANTHER" id="PTHR42997">
    <property type="entry name" value="HIT FAMILY HYDROLASE"/>
    <property type="match status" value="1"/>
</dbReference>
<protein>
    <submittedName>
        <fullName evidence="6">HIT domain-containing protein</fullName>
    </submittedName>
</protein>
<comment type="caution">
    <text evidence="6">The sequence shown here is derived from an EMBL/GenBank/DDBJ whole genome shotgun (WGS) entry which is preliminary data.</text>
</comment>
<dbReference type="InterPro" id="IPR052908">
    <property type="entry name" value="AP-4-A_phosphorylase"/>
</dbReference>
<dbReference type="AlphaFoldDB" id="A0A7V1LNI3"/>
<gene>
    <name evidence="6" type="ORF">ENJ10_11025</name>
</gene>
<dbReference type="GO" id="GO:0003824">
    <property type="term" value="F:catalytic activity"/>
    <property type="evidence" value="ECO:0007669"/>
    <property type="project" value="InterPro"/>
</dbReference>
<proteinExistence type="predicted"/>
<evidence type="ECO:0000256" key="3">
    <source>
        <dbReference type="PIRSR" id="PIRSR639383-2"/>
    </source>
</evidence>
<dbReference type="GO" id="GO:0000166">
    <property type="term" value="F:nucleotide binding"/>
    <property type="evidence" value="ECO:0007669"/>
    <property type="project" value="UniProtKB-KW"/>
</dbReference>
<dbReference type="InterPro" id="IPR036265">
    <property type="entry name" value="HIT-like_sf"/>
</dbReference>
<dbReference type="EMBL" id="DRLD01000308">
    <property type="protein sequence ID" value="HED11210.1"/>
    <property type="molecule type" value="Genomic_DNA"/>
</dbReference>
<evidence type="ECO:0000259" key="5">
    <source>
        <dbReference type="PROSITE" id="PS51084"/>
    </source>
</evidence>
<evidence type="ECO:0000313" key="6">
    <source>
        <dbReference type="EMBL" id="HED11210.1"/>
    </source>
</evidence>
<evidence type="ECO:0000256" key="2">
    <source>
        <dbReference type="PIRSR" id="PIRSR639383-1"/>
    </source>
</evidence>
<reference evidence="6" key="1">
    <citation type="journal article" date="2020" name="mSystems">
        <title>Genome- and Community-Level Interaction Insights into Carbon Utilization and Element Cycling Functions of Hydrothermarchaeota in Hydrothermal Sediment.</title>
        <authorList>
            <person name="Zhou Z."/>
            <person name="Liu Y."/>
            <person name="Xu W."/>
            <person name="Pan J."/>
            <person name="Luo Z.H."/>
            <person name="Li M."/>
        </authorList>
    </citation>
    <scope>NUCLEOTIDE SEQUENCE [LARGE SCALE GENOMIC DNA]</scope>
    <source>
        <strain evidence="6">HyVt-456</strain>
    </source>
</reference>
<feature type="short sequence motif" description="Histidine triad motif" evidence="4">
    <location>
        <begin position="119"/>
        <end position="123"/>
    </location>
</feature>
<feature type="active site" description="Tele-AMP-histidine intermediate" evidence="2">
    <location>
        <position position="121"/>
    </location>
</feature>
<accession>A0A7V1LNI3</accession>
<dbReference type="Proteomes" id="UP000886005">
    <property type="component" value="Unassembled WGS sequence"/>
</dbReference>
<feature type="binding site" evidence="3">
    <location>
        <position position="123"/>
    </location>
    <ligand>
        <name>substrate</name>
    </ligand>
</feature>
<dbReference type="Pfam" id="PF01230">
    <property type="entry name" value="HIT"/>
    <property type="match status" value="1"/>
</dbReference>
<feature type="domain" description="HIT" evidence="5">
    <location>
        <begin position="24"/>
        <end position="134"/>
    </location>
</feature>
<name>A0A7V1LNI3_CALAY</name>
<keyword evidence="1" id="KW-0547">Nucleotide-binding</keyword>
<dbReference type="PANTHER" id="PTHR42997:SF1">
    <property type="entry name" value="AP-4-A PHOSPHORYLASE"/>
    <property type="match status" value="1"/>
</dbReference>
<evidence type="ECO:0000256" key="1">
    <source>
        <dbReference type="ARBA" id="ARBA00022741"/>
    </source>
</evidence>